<feature type="transmembrane region" description="Helical" evidence="5">
    <location>
        <begin position="422"/>
        <end position="444"/>
    </location>
</feature>
<feature type="transmembrane region" description="Helical" evidence="5">
    <location>
        <begin position="383"/>
        <end position="402"/>
    </location>
</feature>
<evidence type="ECO:0000256" key="1">
    <source>
        <dbReference type="ARBA" id="ARBA00004141"/>
    </source>
</evidence>
<dbReference type="GO" id="GO:0007166">
    <property type="term" value="P:cell surface receptor signaling pathway"/>
    <property type="evidence" value="ECO:0007669"/>
    <property type="project" value="InterPro"/>
</dbReference>
<feature type="transmembrane region" description="Helical" evidence="5">
    <location>
        <begin position="350"/>
        <end position="371"/>
    </location>
</feature>
<dbReference type="PANTHER" id="PTHR45902">
    <property type="entry name" value="LATROPHILIN RECEPTOR-LIKE PROTEIN A"/>
    <property type="match status" value="1"/>
</dbReference>
<reference evidence="9" key="1">
    <citation type="submission" date="2025-08" db="UniProtKB">
        <authorList>
            <consortium name="RefSeq"/>
        </authorList>
    </citation>
    <scope>IDENTIFICATION</scope>
</reference>
<feature type="transmembrane region" description="Helical" evidence="5">
    <location>
        <begin position="456"/>
        <end position="477"/>
    </location>
</feature>
<dbReference type="SUPFAM" id="SSF81321">
    <property type="entry name" value="Family A G protein-coupled receptor-like"/>
    <property type="match status" value="1"/>
</dbReference>
<dbReference type="Pfam" id="PF00002">
    <property type="entry name" value="7tm_2"/>
    <property type="match status" value="1"/>
</dbReference>
<dbReference type="AlphaFoldDB" id="A0A6P7SSX2"/>
<evidence type="ECO:0000256" key="3">
    <source>
        <dbReference type="ARBA" id="ARBA00022989"/>
    </source>
</evidence>
<evidence type="ECO:0000313" key="8">
    <source>
        <dbReference type="Proteomes" id="UP000515154"/>
    </source>
</evidence>
<dbReference type="PROSITE" id="PS50261">
    <property type="entry name" value="G_PROTEIN_RECEP_F2_4"/>
    <property type="match status" value="1"/>
</dbReference>
<dbReference type="InterPro" id="IPR000832">
    <property type="entry name" value="GPCR_2_secretin-like"/>
</dbReference>
<keyword evidence="2 5" id="KW-0812">Transmembrane</keyword>
<feature type="chain" id="PRO_5028474584" evidence="6">
    <location>
        <begin position="24"/>
        <end position="642"/>
    </location>
</feature>
<keyword evidence="6" id="KW-0732">Signal</keyword>
<evidence type="ECO:0000313" key="9">
    <source>
        <dbReference type="RefSeq" id="XP_029641324.1"/>
    </source>
</evidence>
<dbReference type="InterPro" id="IPR017981">
    <property type="entry name" value="GPCR_2-like_7TM"/>
</dbReference>
<sequence length="642" mass="73630">MEVYATSYLIFILLINHAVPISAINKIEAFNCPPVLCSESPWTDRCSCQQDCYLYDECCSDRLNHTASDLETPYPSMYYSCNNINGGTYYQFHRCPTNYDVTEHVNNCENPNSDQQLHDKTSKKLYRNLYCALCHREEYILWKISYQCFYKDDIPNITVDNILCIFNNKSCEIYNQVPSNEFNQYLYRCTPYVSVCALHNTNKTLDNLCENKPMRLVNANNTMFRNIYCALCNGIEADDIKCGTNTRNIRKYNPPDRSKLQEFLLASLFALKNEEMLNKITQVSPKSILNCITTRLNESEYYITNDGLLYLKNTHSFLNQSEFTRASQGINICVKNGAHILGKYSEAEDYITFVGLVISIPALAITIIVYLCIPDLRTLPGKLLISLLSAMLIAELLLFISLQVTTSTVLCTALAILKHYSFVATFFWTNVVSCNAWYTFSGFIQHRSSGKGTKRLVLYSLYAWICPLVIVTVSLILEYTPGNHGLSPEYGKCTCWISNRKSVRWLFSVPVIIILCLNIIAFILIARGLYMANKLSAKYLSKHNKLEFIACIKLFFIMGFTWTFQFLHVITEIEEFSLIFYILNSFLGVFISLSFLITKTVCHHITKRHRPISKYLQTKSNAISSTSHRILSTHTNTNTTYV</sequence>
<dbReference type="GO" id="GO:0004930">
    <property type="term" value="F:G protein-coupled receptor activity"/>
    <property type="evidence" value="ECO:0007669"/>
    <property type="project" value="InterPro"/>
</dbReference>
<gene>
    <name evidence="9" type="primary">LOC115216265</name>
</gene>
<proteinExistence type="predicted"/>
<accession>A0A6P7SSX2</accession>
<dbReference type="PANTHER" id="PTHR45902:SF1">
    <property type="entry name" value="LATROPHILIN RECEPTOR-LIKE PROTEIN A"/>
    <property type="match status" value="1"/>
</dbReference>
<feature type="transmembrane region" description="Helical" evidence="5">
    <location>
        <begin position="578"/>
        <end position="598"/>
    </location>
</feature>
<dbReference type="CDD" id="cd15039">
    <property type="entry name" value="7tmB3_Methuselah-like"/>
    <property type="match status" value="1"/>
</dbReference>
<dbReference type="Gene3D" id="1.20.1070.10">
    <property type="entry name" value="Rhodopsin 7-helix transmembrane proteins"/>
    <property type="match status" value="1"/>
</dbReference>
<dbReference type="Proteomes" id="UP000515154">
    <property type="component" value="Linkage group LG10"/>
</dbReference>
<dbReference type="RefSeq" id="XP_029641324.1">
    <property type="nucleotide sequence ID" value="XM_029785464.2"/>
</dbReference>
<evidence type="ECO:0000256" key="4">
    <source>
        <dbReference type="ARBA" id="ARBA00023136"/>
    </source>
</evidence>
<comment type="subcellular location">
    <subcellularLocation>
        <location evidence="1">Membrane</location>
        <topology evidence="1">Multi-pass membrane protein</topology>
    </subcellularLocation>
</comment>
<evidence type="ECO:0000259" key="7">
    <source>
        <dbReference type="PROSITE" id="PS50261"/>
    </source>
</evidence>
<evidence type="ECO:0000256" key="6">
    <source>
        <dbReference type="SAM" id="SignalP"/>
    </source>
</evidence>
<feature type="transmembrane region" description="Helical" evidence="5">
    <location>
        <begin position="546"/>
        <end position="566"/>
    </location>
</feature>
<dbReference type="InterPro" id="IPR053231">
    <property type="entry name" value="GPCR_LN-TM7"/>
</dbReference>
<protein>
    <submittedName>
        <fullName evidence="9">Uncharacterized protein LOC115216265 isoform X1</fullName>
    </submittedName>
</protein>
<dbReference type="KEGG" id="osn:115216265"/>
<feature type="signal peptide" evidence="6">
    <location>
        <begin position="1"/>
        <end position="23"/>
    </location>
</feature>
<keyword evidence="3 5" id="KW-1133">Transmembrane helix</keyword>
<name>A0A6P7SSX2_9MOLL</name>
<organism evidence="8 9">
    <name type="scientific">Octopus sinensis</name>
    <name type="common">East Asian common octopus</name>
    <dbReference type="NCBI Taxonomy" id="2607531"/>
    <lineage>
        <taxon>Eukaryota</taxon>
        <taxon>Metazoa</taxon>
        <taxon>Spiralia</taxon>
        <taxon>Lophotrochozoa</taxon>
        <taxon>Mollusca</taxon>
        <taxon>Cephalopoda</taxon>
        <taxon>Coleoidea</taxon>
        <taxon>Octopodiformes</taxon>
        <taxon>Octopoda</taxon>
        <taxon>Incirrata</taxon>
        <taxon>Octopodidae</taxon>
        <taxon>Octopus</taxon>
    </lineage>
</organism>
<feature type="domain" description="G-protein coupled receptors family 2 profile 2" evidence="7">
    <location>
        <begin position="348"/>
        <end position="599"/>
    </location>
</feature>
<dbReference type="GO" id="GO:0016020">
    <property type="term" value="C:membrane"/>
    <property type="evidence" value="ECO:0007669"/>
    <property type="project" value="UniProtKB-SubCell"/>
</dbReference>
<dbReference type="PRINTS" id="PR00249">
    <property type="entry name" value="GPCRSECRETIN"/>
</dbReference>
<keyword evidence="4 5" id="KW-0472">Membrane</keyword>
<feature type="transmembrane region" description="Helical" evidence="5">
    <location>
        <begin position="505"/>
        <end position="525"/>
    </location>
</feature>
<evidence type="ECO:0000256" key="5">
    <source>
        <dbReference type="SAM" id="Phobius"/>
    </source>
</evidence>
<evidence type="ECO:0000256" key="2">
    <source>
        <dbReference type="ARBA" id="ARBA00022692"/>
    </source>
</evidence>
<keyword evidence="8" id="KW-1185">Reference proteome</keyword>